<organism evidence="1">
    <name type="scientific">marine sediment metagenome</name>
    <dbReference type="NCBI Taxonomy" id="412755"/>
    <lineage>
        <taxon>unclassified sequences</taxon>
        <taxon>metagenomes</taxon>
        <taxon>ecological metagenomes</taxon>
    </lineage>
</organism>
<sequence>MDSTEARARDLSHKVGTAAHELARRNKTERSVWADFVYIKEIHPIILAALKADDESLTVLKAGLDTAIKCGDTQREKIKDLEKYRTNLIRAIGSVMHECSKNKDKPELLTGAIKKIVMNVLAPDTCHKCYQRKVEFESPDFLCKECSLGARRQRDGI</sequence>
<name>A0A0F9WRW8_9ZZZZ</name>
<proteinExistence type="predicted"/>
<dbReference type="AlphaFoldDB" id="A0A0F9WRW8"/>
<dbReference type="EMBL" id="LAZR01000213">
    <property type="protein sequence ID" value="KKN81513.1"/>
    <property type="molecule type" value="Genomic_DNA"/>
</dbReference>
<protein>
    <submittedName>
        <fullName evidence="1">Uncharacterized protein</fullName>
    </submittedName>
</protein>
<accession>A0A0F9WRW8</accession>
<comment type="caution">
    <text evidence="1">The sequence shown here is derived from an EMBL/GenBank/DDBJ whole genome shotgun (WGS) entry which is preliminary data.</text>
</comment>
<gene>
    <name evidence="1" type="ORF">LCGC14_0317720</name>
</gene>
<evidence type="ECO:0000313" key="1">
    <source>
        <dbReference type="EMBL" id="KKN81513.1"/>
    </source>
</evidence>
<reference evidence="1" key="1">
    <citation type="journal article" date="2015" name="Nature">
        <title>Complex archaea that bridge the gap between prokaryotes and eukaryotes.</title>
        <authorList>
            <person name="Spang A."/>
            <person name="Saw J.H."/>
            <person name="Jorgensen S.L."/>
            <person name="Zaremba-Niedzwiedzka K."/>
            <person name="Martijn J."/>
            <person name="Lind A.E."/>
            <person name="van Eijk R."/>
            <person name="Schleper C."/>
            <person name="Guy L."/>
            <person name="Ettema T.J."/>
        </authorList>
    </citation>
    <scope>NUCLEOTIDE SEQUENCE</scope>
</reference>